<evidence type="ECO:0000313" key="2">
    <source>
        <dbReference type="Proteomes" id="UP000245626"/>
    </source>
</evidence>
<keyword evidence="2" id="KW-1185">Reference proteome</keyword>
<gene>
    <name evidence="1" type="ORF">IE53DRAFT_154446</name>
</gene>
<protein>
    <submittedName>
        <fullName evidence="1">Uncharacterized protein</fullName>
    </submittedName>
</protein>
<dbReference type="EMBL" id="KZ820072">
    <property type="protein sequence ID" value="PWN49288.1"/>
    <property type="molecule type" value="Genomic_DNA"/>
</dbReference>
<reference evidence="1 2" key="1">
    <citation type="journal article" date="2018" name="Mol. Biol. Evol.">
        <title>Broad Genomic Sampling Reveals a Smut Pathogenic Ancestry of the Fungal Clade Ustilaginomycotina.</title>
        <authorList>
            <person name="Kijpornyongpan T."/>
            <person name="Mondo S.J."/>
            <person name="Barry K."/>
            <person name="Sandor L."/>
            <person name="Lee J."/>
            <person name="Lipzen A."/>
            <person name="Pangilinan J."/>
            <person name="LaButti K."/>
            <person name="Hainaut M."/>
            <person name="Henrissat B."/>
            <person name="Grigoriev I.V."/>
            <person name="Spatafora J.W."/>
            <person name="Aime M.C."/>
        </authorList>
    </citation>
    <scope>NUCLEOTIDE SEQUENCE [LARGE SCALE GENOMIC DNA]</scope>
    <source>
        <strain evidence="1 2">SA 807</strain>
    </source>
</reference>
<sequence>MQSRCDGYGVHFRSSMYASPNQTLAEADVGFSVLTSGPRVLEGLVVIQSGPRLGLVRSGLRTLGLWPRDSKEEVIGFRVPLDLLPSKGDRTRTYLGWRAGGSLPLASASGVCRLEQSWYRPTRGRAREAGPVCGREGAGQEEEGEEEGEGSAVLRAFESLLVFWVACGSRLRGGMGCTGMGKAGEG</sequence>
<name>A0ACD0NU07_9BASI</name>
<proteinExistence type="predicted"/>
<dbReference type="Proteomes" id="UP000245626">
    <property type="component" value="Unassembled WGS sequence"/>
</dbReference>
<organism evidence="1 2">
    <name type="scientific">Violaceomyces palustris</name>
    <dbReference type="NCBI Taxonomy" id="1673888"/>
    <lineage>
        <taxon>Eukaryota</taxon>
        <taxon>Fungi</taxon>
        <taxon>Dikarya</taxon>
        <taxon>Basidiomycota</taxon>
        <taxon>Ustilaginomycotina</taxon>
        <taxon>Ustilaginomycetes</taxon>
        <taxon>Violaceomycetales</taxon>
        <taxon>Violaceomycetaceae</taxon>
        <taxon>Violaceomyces</taxon>
    </lineage>
</organism>
<accession>A0ACD0NU07</accession>
<evidence type="ECO:0000313" key="1">
    <source>
        <dbReference type="EMBL" id="PWN49288.1"/>
    </source>
</evidence>